<organism evidence="3 4">
    <name type="scientific">Serendipita indica (strain DSM 11827)</name>
    <name type="common">Root endophyte fungus</name>
    <name type="synonym">Piriformospora indica</name>
    <dbReference type="NCBI Taxonomy" id="1109443"/>
    <lineage>
        <taxon>Eukaryota</taxon>
        <taxon>Fungi</taxon>
        <taxon>Dikarya</taxon>
        <taxon>Basidiomycota</taxon>
        <taxon>Agaricomycotina</taxon>
        <taxon>Agaricomycetes</taxon>
        <taxon>Sebacinales</taxon>
        <taxon>Serendipitaceae</taxon>
        <taxon>Serendipita</taxon>
    </lineage>
</organism>
<dbReference type="PANTHER" id="PTHR43677">
    <property type="entry name" value="SHORT-CHAIN DEHYDROGENASE/REDUCTASE"/>
    <property type="match status" value="1"/>
</dbReference>
<dbReference type="GO" id="GO:0005739">
    <property type="term" value="C:mitochondrion"/>
    <property type="evidence" value="ECO:0007669"/>
    <property type="project" value="TreeGrafter"/>
</dbReference>
<sequence>MAASMNFPKTHVAAVLSSLTSPLDFKFVNVTTPTTMPAGSALVRVLTSQVASYSKDVFTGKIPYPMCLPLTPGGGAIGRVELVGSDAVSLKPGQLVLVDICVRARDEPTVSMLQGLFAVGPGVTLMETEWRDGTYAEYVKAPLENLFPLDEHVLVGKLGYNINELAYISKLLVPAGSMHEAGVQPGETVIVAPATGAFGGAGQIVSSFHRLSNSPVAVSVALAMGARVVAAGRNRDQLKNLSETIGNLYGGRLTTVSLACDVEKDAEALKSATPGGKGADVYIDFSPPQASTSTHIASSLFALKPYGRAVFSGGITGQVSIPYQFMMLGNRKVIGSFMASRPAVHKLVGLVEAGSLVIGEKGGVKTVTFALEGLEEAFTVAAERTGLGQQVVVMP</sequence>
<dbReference type="Proteomes" id="UP000007148">
    <property type="component" value="Unassembled WGS sequence"/>
</dbReference>
<dbReference type="InterPro" id="IPR013154">
    <property type="entry name" value="ADH-like_N"/>
</dbReference>
<evidence type="ECO:0000259" key="1">
    <source>
        <dbReference type="Pfam" id="PF00107"/>
    </source>
</evidence>
<dbReference type="InParanoid" id="G4TP87"/>
<dbReference type="AlphaFoldDB" id="G4TP87"/>
<dbReference type="CDD" id="cd05188">
    <property type="entry name" value="MDR"/>
    <property type="match status" value="1"/>
</dbReference>
<dbReference type="InterPro" id="IPR013149">
    <property type="entry name" value="ADH-like_C"/>
</dbReference>
<keyword evidence="4" id="KW-1185">Reference proteome</keyword>
<proteinExistence type="predicted"/>
<dbReference type="OMA" id="HEVGPDC"/>
<dbReference type="HOGENOM" id="CLU_026673_0_0_1"/>
<evidence type="ECO:0000259" key="2">
    <source>
        <dbReference type="Pfam" id="PF08240"/>
    </source>
</evidence>
<dbReference type="Pfam" id="PF00107">
    <property type="entry name" value="ADH_zinc_N"/>
    <property type="match status" value="1"/>
</dbReference>
<dbReference type="InterPro" id="IPR011032">
    <property type="entry name" value="GroES-like_sf"/>
</dbReference>
<dbReference type="SUPFAM" id="SSF51735">
    <property type="entry name" value="NAD(P)-binding Rossmann-fold domains"/>
    <property type="match status" value="1"/>
</dbReference>
<dbReference type="EMBL" id="CAFZ01000204">
    <property type="protein sequence ID" value="CCA73130.1"/>
    <property type="molecule type" value="Genomic_DNA"/>
</dbReference>
<accession>G4TP87</accession>
<comment type="caution">
    <text evidence="3">The sequence shown here is derived from an EMBL/GenBank/DDBJ whole genome shotgun (WGS) entry which is preliminary data.</text>
</comment>
<dbReference type="InterPro" id="IPR051397">
    <property type="entry name" value="Zn-ADH-like_protein"/>
</dbReference>
<name>G4TP87_SERID</name>
<gene>
    <name evidence="3" type="ORF">PIIN_07084</name>
</gene>
<feature type="domain" description="Alcohol dehydrogenase-like N-terminal" evidence="2">
    <location>
        <begin position="39"/>
        <end position="150"/>
    </location>
</feature>
<dbReference type="eggNOG" id="KOG0023">
    <property type="taxonomic scope" value="Eukaryota"/>
</dbReference>
<dbReference type="PANTHER" id="PTHR43677:SF4">
    <property type="entry name" value="QUINONE OXIDOREDUCTASE-LIKE PROTEIN 2"/>
    <property type="match status" value="1"/>
</dbReference>
<dbReference type="STRING" id="1109443.G4TP87"/>
<dbReference type="Gene3D" id="3.40.50.720">
    <property type="entry name" value="NAD(P)-binding Rossmann-like Domain"/>
    <property type="match status" value="1"/>
</dbReference>
<dbReference type="SUPFAM" id="SSF50129">
    <property type="entry name" value="GroES-like"/>
    <property type="match status" value="1"/>
</dbReference>
<evidence type="ECO:0000313" key="3">
    <source>
        <dbReference type="EMBL" id="CCA73130.1"/>
    </source>
</evidence>
<protein>
    <submittedName>
        <fullName evidence="3">Related to ADH3-alcohol dehydrogenase III</fullName>
    </submittedName>
</protein>
<dbReference type="OrthoDB" id="203908at2759"/>
<reference evidence="3 4" key="1">
    <citation type="journal article" date="2011" name="PLoS Pathog.">
        <title>Endophytic Life Strategies Decoded by Genome and Transcriptome Analyses of the Mutualistic Root Symbiont Piriformospora indica.</title>
        <authorList>
            <person name="Zuccaro A."/>
            <person name="Lahrmann U."/>
            <person name="Guldener U."/>
            <person name="Langen G."/>
            <person name="Pfiffi S."/>
            <person name="Biedenkopf D."/>
            <person name="Wong P."/>
            <person name="Samans B."/>
            <person name="Grimm C."/>
            <person name="Basiewicz M."/>
            <person name="Murat C."/>
            <person name="Martin F."/>
            <person name="Kogel K.H."/>
        </authorList>
    </citation>
    <scope>NUCLEOTIDE SEQUENCE [LARGE SCALE GENOMIC DNA]</scope>
    <source>
        <strain evidence="3 4">DSM 11827</strain>
    </source>
</reference>
<dbReference type="Pfam" id="PF08240">
    <property type="entry name" value="ADH_N"/>
    <property type="match status" value="1"/>
</dbReference>
<dbReference type="Gene3D" id="3.90.180.10">
    <property type="entry name" value="Medium-chain alcohol dehydrogenases, catalytic domain"/>
    <property type="match status" value="1"/>
</dbReference>
<feature type="domain" description="Alcohol dehydrogenase-like C-terminal" evidence="1">
    <location>
        <begin position="217"/>
        <end position="351"/>
    </location>
</feature>
<dbReference type="InterPro" id="IPR036291">
    <property type="entry name" value="NAD(P)-bd_dom_sf"/>
</dbReference>
<evidence type="ECO:0000313" key="4">
    <source>
        <dbReference type="Proteomes" id="UP000007148"/>
    </source>
</evidence>
<dbReference type="GO" id="GO:0016491">
    <property type="term" value="F:oxidoreductase activity"/>
    <property type="evidence" value="ECO:0007669"/>
    <property type="project" value="TreeGrafter"/>
</dbReference>